<dbReference type="EMBL" id="CP003876">
    <property type="protein sequence ID" value="AFU03772.1"/>
    <property type="molecule type" value="Genomic_DNA"/>
</dbReference>
<evidence type="ECO:0008006" key="3">
    <source>
        <dbReference type="Google" id="ProtNLM"/>
    </source>
</evidence>
<dbReference type="Proteomes" id="UP000006304">
    <property type="component" value="Chromosome"/>
</dbReference>
<keyword evidence="2" id="KW-1185">Reference proteome</keyword>
<protein>
    <recommendedName>
        <fullName evidence="3">DUF2867 domain-containing protein</fullName>
    </recommendedName>
</protein>
<reference evidence="1 2" key="1">
    <citation type="journal article" date="2012" name="J. Bacteriol.">
        <title>Complete genome sequence of Nocardia brasiliensis HUJEG-1.</title>
        <authorList>
            <person name="Vera-Cabrera L."/>
            <person name="Ortiz-Lopez R."/>
            <person name="Elizondo-Gonzalez R."/>
            <person name="Perez-Maya A.A."/>
            <person name="Ocampo-Candiani J."/>
        </authorList>
    </citation>
    <scope>NUCLEOTIDE SEQUENCE [LARGE SCALE GENOMIC DNA]</scope>
    <source>
        <strain evidence="2">ATCC 700358</strain>
    </source>
</reference>
<evidence type="ECO:0000313" key="1">
    <source>
        <dbReference type="EMBL" id="AFU03772.1"/>
    </source>
</evidence>
<dbReference type="RefSeq" id="WP_014986627.1">
    <property type="nucleotide sequence ID" value="NC_018681.1"/>
</dbReference>
<gene>
    <name evidence="1" type="ORF">O3I_029115</name>
</gene>
<proteinExistence type="predicted"/>
<dbReference type="KEGG" id="nbr:O3I_029115"/>
<dbReference type="InterPro" id="IPR021295">
    <property type="entry name" value="DUF2867"/>
</dbReference>
<dbReference type="HOGENOM" id="CLU_108887_0_0_11"/>
<accession>K0F261</accession>
<organism evidence="1 2">
    <name type="scientific">Nocardia brasiliensis (strain ATCC 700358 / HUJEG-1)</name>
    <dbReference type="NCBI Taxonomy" id="1133849"/>
    <lineage>
        <taxon>Bacteria</taxon>
        <taxon>Bacillati</taxon>
        <taxon>Actinomycetota</taxon>
        <taxon>Actinomycetes</taxon>
        <taxon>Mycobacteriales</taxon>
        <taxon>Nocardiaceae</taxon>
        <taxon>Nocardia</taxon>
    </lineage>
</organism>
<sequence>MKTTAQRVQRVAAPPQLPISEDMAAADHVSAFELRTAGSRDTPELWSRLVFEHAPALMRALLRAGWRVVLGLRLGPRSAEHVLGWHIADRGPNHVVLEAQSRILAAQNIVVTTGSAVTWTTLVRYDRRVARFVWALMQPGHNLVIPYLLRRAGKSEPVSR</sequence>
<dbReference type="Pfam" id="PF11066">
    <property type="entry name" value="DUF2867"/>
    <property type="match status" value="1"/>
</dbReference>
<dbReference type="eggNOG" id="ENOG5032C8H">
    <property type="taxonomic scope" value="Bacteria"/>
</dbReference>
<dbReference type="AlphaFoldDB" id="K0F261"/>
<evidence type="ECO:0000313" key="2">
    <source>
        <dbReference type="Proteomes" id="UP000006304"/>
    </source>
</evidence>
<name>K0F261_NOCB7</name>